<dbReference type="Pfam" id="PF13302">
    <property type="entry name" value="Acetyltransf_3"/>
    <property type="match status" value="1"/>
</dbReference>
<dbReference type="AlphaFoldDB" id="A0A3A8Q674"/>
<dbReference type="PROSITE" id="PS51186">
    <property type="entry name" value="GNAT"/>
    <property type="match status" value="1"/>
</dbReference>
<keyword evidence="3" id="KW-1185">Reference proteome</keyword>
<evidence type="ECO:0000313" key="2">
    <source>
        <dbReference type="EMBL" id="RKH63618.1"/>
    </source>
</evidence>
<dbReference type="Gene3D" id="3.40.630.30">
    <property type="match status" value="1"/>
</dbReference>
<name>A0A3A8Q674_9BACT</name>
<evidence type="ECO:0000313" key="3">
    <source>
        <dbReference type="Proteomes" id="UP000272888"/>
    </source>
</evidence>
<organism evidence="2 3">
    <name type="scientific">Corallococcus llansteffanensis</name>
    <dbReference type="NCBI Taxonomy" id="2316731"/>
    <lineage>
        <taxon>Bacteria</taxon>
        <taxon>Pseudomonadati</taxon>
        <taxon>Myxococcota</taxon>
        <taxon>Myxococcia</taxon>
        <taxon>Myxococcales</taxon>
        <taxon>Cystobacterineae</taxon>
        <taxon>Myxococcaceae</taxon>
        <taxon>Corallococcus</taxon>
    </lineage>
</organism>
<proteinExistence type="predicted"/>
<dbReference type="EMBL" id="RAWB01000061">
    <property type="protein sequence ID" value="RKH63618.1"/>
    <property type="molecule type" value="Genomic_DNA"/>
</dbReference>
<sequence>MAVPEFDRVETPRLVLRRLRAEDLDALVAYRNDPEVARYQSWSDYDAQRGRQLIEMMSGRQPGEPGWFQFAIALKDTDALVGDCALRVDESDPRLGEIGFTLSRRHQGQGLGTEAVRALLGYVFGTLRLHRVIGVTDAKNGAAAAVLERLGLRREGHFLENVFFKGAWGDEFQYALLGREWVKSGA</sequence>
<dbReference type="RefSeq" id="WP_120642897.1">
    <property type="nucleotide sequence ID" value="NZ_RAWB01000061.1"/>
</dbReference>
<dbReference type="InterPro" id="IPR051531">
    <property type="entry name" value="N-acetyltransferase"/>
</dbReference>
<dbReference type="InterPro" id="IPR016181">
    <property type="entry name" value="Acyl_CoA_acyltransferase"/>
</dbReference>
<keyword evidence="2" id="KW-0808">Transferase</keyword>
<gene>
    <name evidence="2" type="ORF">D7V93_08475</name>
</gene>
<protein>
    <submittedName>
        <fullName evidence="2">N-acetyltransferase</fullName>
    </submittedName>
</protein>
<dbReference type="SUPFAM" id="SSF55729">
    <property type="entry name" value="Acyl-CoA N-acyltransferases (Nat)"/>
    <property type="match status" value="1"/>
</dbReference>
<dbReference type="InterPro" id="IPR000182">
    <property type="entry name" value="GNAT_dom"/>
</dbReference>
<dbReference type="PANTHER" id="PTHR43792:SF1">
    <property type="entry name" value="N-ACETYLTRANSFERASE DOMAIN-CONTAINING PROTEIN"/>
    <property type="match status" value="1"/>
</dbReference>
<evidence type="ECO:0000259" key="1">
    <source>
        <dbReference type="PROSITE" id="PS51186"/>
    </source>
</evidence>
<dbReference type="PANTHER" id="PTHR43792">
    <property type="entry name" value="GNAT FAMILY, PUTATIVE (AFU_ORTHOLOGUE AFUA_3G00765)-RELATED-RELATED"/>
    <property type="match status" value="1"/>
</dbReference>
<feature type="domain" description="N-acetyltransferase" evidence="1">
    <location>
        <begin position="14"/>
        <end position="179"/>
    </location>
</feature>
<reference evidence="3" key="1">
    <citation type="submission" date="2018-09" db="EMBL/GenBank/DDBJ databases">
        <authorList>
            <person name="Livingstone P.G."/>
            <person name="Whitworth D.E."/>
        </authorList>
    </citation>
    <scope>NUCLEOTIDE SEQUENCE [LARGE SCALE GENOMIC DNA]</scope>
    <source>
        <strain evidence="3">CA051B</strain>
    </source>
</reference>
<dbReference type="GO" id="GO:0016747">
    <property type="term" value="F:acyltransferase activity, transferring groups other than amino-acyl groups"/>
    <property type="evidence" value="ECO:0007669"/>
    <property type="project" value="InterPro"/>
</dbReference>
<dbReference type="Proteomes" id="UP000272888">
    <property type="component" value="Unassembled WGS sequence"/>
</dbReference>
<accession>A0A3A8Q674</accession>
<comment type="caution">
    <text evidence="2">The sequence shown here is derived from an EMBL/GenBank/DDBJ whole genome shotgun (WGS) entry which is preliminary data.</text>
</comment>